<gene>
    <name evidence="8" type="ORF">BT67DRAFT_183099</name>
</gene>
<protein>
    <recommendedName>
        <fullName evidence="7">TEA domain-containing protein</fullName>
    </recommendedName>
</protein>
<name>A0AAN6UPG5_9PEZI</name>
<evidence type="ECO:0000256" key="5">
    <source>
        <dbReference type="ARBA" id="ARBA00023242"/>
    </source>
</evidence>
<evidence type="ECO:0000313" key="9">
    <source>
        <dbReference type="Proteomes" id="UP001304895"/>
    </source>
</evidence>
<dbReference type="InterPro" id="IPR000818">
    <property type="entry name" value="TEA/ATTS_dom"/>
</dbReference>
<feature type="compositionally biased region" description="Basic and acidic residues" evidence="6">
    <location>
        <begin position="375"/>
        <end position="392"/>
    </location>
</feature>
<evidence type="ECO:0000256" key="3">
    <source>
        <dbReference type="ARBA" id="ARBA00023015"/>
    </source>
</evidence>
<reference evidence="8" key="1">
    <citation type="journal article" date="2023" name="Mol. Phylogenet. Evol.">
        <title>Genome-scale phylogeny and comparative genomics of the fungal order Sordariales.</title>
        <authorList>
            <person name="Hensen N."/>
            <person name="Bonometti L."/>
            <person name="Westerberg I."/>
            <person name="Brannstrom I.O."/>
            <person name="Guillou S."/>
            <person name="Cros-Aarteil S."/>
            <person name="Calhoun S."/>
            <person name="Haridas S."/>
            <person name="Kuo A."/>
            <person name="Mondo S."/>
            <person name="Pangilinan J."/>
            <person name="Riley R."/>
            <person name="LaButti K."/>
            <person name="Andreopoulos B."/>
            <person name="Lipzen A."/>
            <person name="Chen C."/>
            <person name="Yan M."/>
            <person name="Daum C."/>
            <person name="Ng V."/>
            <person name="Clum A."/>
            <person name="Steindorff A."/>
            <person name="Ohm R.A."/>
            <person name="Martin F."/>
            <person name="Silar P."/>
            <person name="Natvig D.O."/>
            <person name="Lalanne C."/>
            <person name="Gautier V."/>
            <person name="Ament-Velasquez S.L."/>
            <person name="Kruys A."/>
            <person name="Hutchinson M.I."/>
            <person name="Powell A.J."/>
            <person name="Barry K."/>
            <person name="Miller A.N."/>
            <person name="Grigoriev I.V."/>
            <person name="Debuchy R."/>
            <person name="Gladieux P."/>
            <person name="Hiltunen Thoren M."/>
            <person name="Johannesson H."/>
        </authorList>
    </citation>
    <scope>NUCLEOTIDE SEQUENCE</scope>
    <source>
        <strain evidence="8">CBS 123565</strain>
    </source>
</reference>
<feature type="region of interest" description="Disordered" evidence="6">
    <location>
        <begin position="370"/>
        <end position="412"/>
    </location>
</feature>
<keyword evidence="4" id="KW-0804">Transcription</keyword>
<sequence length="696" mass="76823">MADLGLALLLIPQMRRKKYTMKQTQYGRNMLIGEYLWIAYCQTLAPGEEPDPDMMRERKKVSSHIQVLKNFFANHRCFHFFFGPKQDDKDRDAIETVSLKNNTVLTALSDGRLPDERPNYEYFTQILALNDQIQVRPRRCWIFVSHQDVVVGEGGSGYLPATGDKLAENDYPHLARNLERETWAKEEQQIFKGSLLHEFTKEMHQVESSSVREMSKRWETAFPALHRRLKAITSTSTDSRCDVLHMHVTLELKEQRRFPSRSELNSWVEINIEQPRLLNHRWKVDTRLVRPSELSHSHDDSAPETVYETSDEIAIQYQHRPGCDGPRNDGGSGGGGRCDCISQRCRRDWVTVPFPADVWALTLTNCAEYPARPFGDGKRPGKARDAVVKPESDGDDEPPRRRRSRQPTQMDLVPKIAMMQEIWSCPPASPHENGAGSSEGEEPRWTRRALLLWTFDTIHSIDKDGKLVTAQGGRTNWRFLTILDPASEYHQRHAVISGRGASGDEYAESLSNFSSASRPGSRGVAISPSPTYQQQLNASMNDSSYSSAWDTAGPLGPMSGVAGPAAYGAHHLMSQPAPSHAAAVQAGYGLVDNFSSHSGLVTPPPTASLASSFAQSFDAGPPRSADLMPSYMGAHVTTAGMAAAAATDPFLAHVGATTYGEGPDSLHAWTSHGLAANSGVCAAAEPGEESEEGAVG</sequence>
<dbReference type="Proteomes" id="UP001304895">
    <property type="component" value="Unassembled WGS sequence"/>
</dbReference>
<dbReference type="Gene3D" id="6.10.20.40">
    <property type="entry name" value="TEA/ATTS domain"/>
    <property type="match status" value="1"/>
</dbReference>
<dbReference type="GO" id="GO:0000978">
    <property type="term" value="F:RNA polymerase II cis-regulatory region sequence-specific DNA binding"/>
    <property type="evidence" value="ECO:0007669"/>
    <property type="project" value="TreeGrafter"/>
</dbReference>
<dbReference type="AlphaFoldDB" id="A0AAN6UPG5"/>
<organism evidence="8 9">
    <name type="scientific">Trichocladium antarcticum</name>
    <dbReference type="NCBI Taxonomy" id="1450529"/>
    <lineage>
        <taxon>Eukaryota</taxon>
        <taxon>Fungi</taxon>
        <taxon>Dikarya</taxon>
        <taxon>Ascomycota</taxon>
        <taxon>Pezizomycotina</taxon>
        <taxon>Sordariomycetes</taxon>
        <taxon>Sordariomycetidae</taxon>
        <taxon>Sordariales</taxon>
        <taxon>Chaetomiaceae</taxon>
        <taxon>Trichocladium</taxon>
    </lineage>
</organism>
<dbReference type="GO" id="GO:0000981">
    <property type="term" value="F:DNA-binding transcription factor activity, RNA polymerase II-specific"/>
    <property type="evidence" value="ECO:0007669"/>
    <property type="project" value="TreeGrafter"/>
</dbReference>
<evidence type="ECO:0000256" key="4">
    <source>
        <dbReference type="ARBA" id="ARBA00023163"/>
    </source>
</evidence>
<dbReference type="Pfam" id="PF01285">
    <property type="entry name" value="TEA"/>
    <property type="match status" value="1"/>
</dbReference>
<feature type="region of interest" description="Disordered" evidence="6">
    <location>
        <begin position="510"/>
        <end position="529"/>
    </location>
</feature>
<dbReference type="EMBL" id="MU853403">
    <property type="protein sequence ID" value="KAK4136534.1"/>
    <property type="molecule type" value="Genomic_DNA"/>
</dbReference>
<dbReference type="PANTHER" id="PTHR11834:SF0">
    <property type="entry name" value="PROTEIN SCALLOPED"/>
    <property type="match status" value="1"/>
</dbReference>
<comment type="caution">
    <text evidence="8">The sequence shown here is derived from an EMBL/GenBank/DDBJ whole genome shotgun (WGS) entry which is preliminary data.</text>
</comment>
<dbReference type="InterPro" id="IPR050937">
    <property type="entry name" value="TEC1_TEAD_TF"/>
</dbReference>
<evidence type="ECO:0000256" key="1">
    <source>
        <dbReference type="ARBA" id="ARBA00004123"/>
    </source>
</evidence>
<evidence type="ECO:0000313" key="8">
    <source>
        <dbReference type="EMBL" id="KAK4136534.1"/>
    </source>
</evidence>
<reference evidence="8" key="2">
    <citation type="submission" date="2023-05" db="EMBL/GenBank/DDBJ databases">
        <authorList>
            <consortium name="Lawrence Berkeley National Laboratory"/>
            <person name="Steindorff A."/>
            <person name="Hensen N."/>
            <person name="Bonometti L."/>
            <person name="Westerberg I."/>
            <person name="Brannstrom I.O."/>
            <person name="Guillou S."/>
            <person name="Cros-Aarteil S."/>
            <person name="Calhoun S."/>
            <person name="Haridas S."/>
            <person name="Kuo A."/>
            <person name="Mondo S."/>
            <person name="Pangilinan J."/>
            <person name="Riley R."/>
            <person name="Labutti K."/>
            <person name="Andreopoulos B."/>
            <person name="Lipzen A."/>
            <person name="Chen C."/>
            <person name="Yanf M."/>
            <person name="Daum C."/>
            <person name="Ng V."/>
            <person name="Clum A."/>
            <person name="Ohm R."/>
            <person name="Martin F."/>
            <person name="Silar P."/>
            <person name="Natvig D."/>
            <person name="Lalanne C."/>
            <person name="Gautier V."/>
            <person name="Ament-Velasquez S.L."/>
            <person name="Kruys A."/>
            <person name="Hutchinson M.I."/>
            <person name="Powell A.J."/>
            <person name="Barry K."/>
            <person name="Miller A.N."/>
            <person name="Grigoriev I.V."/>
            <person name="Debuchy R."/>
            <person name="Gladieux P."/>
            <person name="Thoren M.H."/>
            <person name="Johannesson H."/>
        </authorList>
    </citation>
    <scope>NUCLEOTIDE SEQUENCE</scope>
    <source>
        <strain evidence="8">CBS 123565</strain>
    </source>
</reference>
<proteinExistence type="inferred from homology"/>
<comment type="subcellular location">
    <subcellularLocation>
        <location evidence="1">Nucleus</location>
    </subcellularLocation>
</comment>
<dbReference type="PANTHER" id="PTHR11834">
    <property type="entry name" value="TRANSCRIPTIONAL ENHANCER FACTOR TEF RELATED"/>
    <property type="match status" value="1"/>
</dbReference>
<comment type="similarity">
    <text evidence="2">Belongs to the TEC1 family.</text>
</comment>
<evidence type="ECO:0000256" key="2">
    <source>
        <dbReference type="ARBA" id="ARBA00008421"/>
    </source>
</evidence>
<dbReference type="InterPro" id="IPR038096">
    <property type="entry name" value="TEA/ATTS_sf"/>
</dbReference>
<keyword evidence="9" id="KW-1185">Reference proteome</keyword>
<keyword evidence="3" id="KW-0805">Transcription regulation</keyword>
<evidence type="ECO:0000259" key="7">
    <source>
        <dbReference type="Pfam" id="PF01285"/>
    </source>
</evidence>
<accession>A0AAN6UPG5</accession>
<dbReference type="GO" id="GO:0005667">
    <property type="term" value="C:transcription regulator complex"/>
    <property type="evidence" value="ECO:0007669"/>
    <property type="project" value="TreeGrafter"/>
</dbReference>
<evidence type="ECO:0000256" key="6">
    <source>
        <dbReference type="SAM" id="MobiDB-lite"/>
    </source>
</evidence>
<dbReference type="GO" id="GO:0005634">
    <property type="term" value="C:nucleus"/>
    <property type="evidence" value="ECO:0007669"/>
    <property type="project" value="UniProtKB-SubCell"/>
</dbReference>
<feature type="domain" description="TEA" evidence="7">
    <location>
        <begin position="7"/>
        <end position="70"/>
    </location>
</feature>
<keyword evidence="5" id="KW-0539">Nucleus</keyword>